<dbReference type="AlphaFoldDB" id="A0A9R0DZV7"/>
<keyword evidence="2" id="KW-1185">Reference proteome</keyword>
<accession>A0A9R0DZV7</accession>
<evidence type="ECO:0000313" key="3">
    <source>
        <dbReference type="RefSeq" id="XP_050556571.1"/>
    </source>
</evidence>
<proteinExistence type="predicted"/>
<evidence type="ECO:0000313" key="2">
    <source>
        <dbReference type="Proteomes" id="UP000829999"/>
    </source>
</evidence>
<evidence type="ECO:0000256" key="1">
    <source>
        <dbReference type="SAM" id="MobiDB-lite"/>
    </source>
</evidence>
<feature type="region of interest" description="Disordered" evidence="1">
    <location>
        <begin position="125"/>
        <end position="166"/>
    </location>
</feature>
<dbReference type="OrthoDB" id="6930132at2759"/>
<protein>
    <submittedName>
        <fullName evidence="3">Uncharacterized protein LOC118281099</fullName>
    </submittedName>
</protein>
<dbReference type="RefSeq" id="XP_050556571.1">
    <property type="nucleotide sequence ID" value="XM_050700614.1"/>
</dbReference>
<reference evidence="3" key="1">
    <citation type="submission" date="2025-08" db="UniProtKB">
        <authorList>
            <consortium name="RefSeq"/>
        </authorList>
    </citation>
    <scope>IDENTIFICATION</scope>
    <source>
        <tissue evidence="3">Whole larval tissue</tissue>
    </source>
</reference>
<organism evidence="2 3">
    <name type="scientific">Spodoptera frugiperda</name>
    <name type="common">Fall armyworm</name>
    <dbReference type="NCBI Taxonomy" id="7108"/>
    <lineage>
        <taxon>Eukaryota</taxon>
        <taxon>Metazoa</taxon>
        <taxon>Ecdysozoa</taxon>
        <taxon>Arthropoda</taxon>
        <taxon>Hexapoda</taxon>
        <taxon>Insecta</taxon>
        <taxon>Pterygota</taxon>
        <taxon>Neoptera</taxon>
        <taxon>Endopterygota</taxon>
        <taxon>Lepidoptera</taxon>
        <taxon>Glossata</taxon>
        <taxon>Ditrysia</taxon>
        <taxon>Noctuoidea</taxon>
        <taxon>Noctuidae</taxon>
        <taxon>Amphipyrinae</taxon>
        <taxon>Spodoptera</taxon>
    </lineage>
</organism>
<sequence>MSADSGWIPDHVAATMTDYDECAISLNETMILLHNKNFHEIQTMLKKVNKKLRDIGQLMRANGEVATLPVIVPAVLRNGGMKEKQNKTTTIATDLLNKTKPNTLENKGNSSTTTSVLTTLSNTTESLHNSSVKMKHLKSSTSVQRSSKKSTARTVVSSVKELKDNSTTSLKTTTDVTKTTSTAKTSVAVLRENRHKQVSDSDSSSEEYHSKEELLKAYYRLLEEYQEGYLVIFMMELAKQVAAKDVEDVHIILRHMAPILVETLKSKKLGWLGYPVTHVLLKFGLFVSDGPIHLVQNYSDMVYNMLRLRNTSLDADVNSIIDYAEILYDDNEGRRLFEALGDFEAYPNVSKTSTEVCKGLVDSFFKPYRRLLKSKRRQNLVDAITYVLKTSFPKRKSNDHDIISFIVHGNKYV</sequence>
<dbReference type="Proteomes" id="UP000829999">
    <property type="component" value="Chromosome 19"/>
</dbReference>
<dbReference type="GeneID" id="118281099"/>
<gene>
    <name evidence="3" type="primary">LOC118281099</name>
</gene>
<name>A0A9R0DZV7_SPOFR</name>